<accession>A0A8J5S1D6</accession>
<reference evidence="1" key="1">
    <citation type="journal article" date="2021" name="bioRxiv">
        <title>Whole Genome Assembly and Annotation of Northern Wild Rice, Zizania palustris L., Supports a Whole Genome Duplication in the Zizania Genus.</title>
        <authorList>
            <person name="Haas M."/>
            <person name="Kono T."/>
            <person name="Macchietto M."/>
            <person name="Millas R."/>
            <person name="McGilp L."/>
            <person name="Shao M."/>
            <person name="Duquette J."/>
            <person name="Hirsch C.N."/>
            <person name="Kimball J."/>
        </authorList>
    </citation>
    <scope>NUCLEOTIDE SEQUENCE</scope>
    <source>
        <tissue evidence="1">Fresh leaf tissue</tissue>
    </source>
</reference>
<comment type="caution">
    <text evidence="1">The sequence shown here is derived from an EMBL/GenBank/DDBJ whole genome shotgun (WGS) entry which is preliminary data.</text>
</comment>
<proteinExistence type="predicted"/>
<dbReference type="AlphaFoldDB" id="A0A8J5S1D6"/>
<keyword evidence="2" id="KW-1185">Reference proteome</keyword>
<dbReference type="EMBL" id="JAAALK010000285">
    <property type="protein sequence ID" value="KAG8065381.1"/>
    <property type="molecule type" value="Genomic_DNA"/>
</dbReference>
<evidence type="ECO:0000313" key="1">
    <source>
        <dbReference type="EMBL" id="KAG8065381.1"/>
    </source>
</evidence>
<dbReference type="Proteomes" id="UP000729402">
    <property type="component" value="Unassembled WGS sequence"/>
</dbReference>
<dbReference type="OrthoDB" id="189024at2759"/>
<evidence type="ECO:0000313" key="2">
    <source>
        <dbReference type="Proteomes" id="UP000729402"/>
    </source>
</evidence>
<name>A0A8J5S1D6_ZIZPA</name>
<reference evidence="1" key="2">
    <citation type="submission" date="2021-02" db="EMBL/GenBank/DDBJ databases">
        <authorList>
            <person name="Kimball J.A."/>
            <person name="Haas M.W."/>
            <person name="Macchietto M."/>
            <person name="Kono T."/>
            <person name="Duquette J."/>
            <person name="Shao M."/>
        </authorList>
    </citation>
    <scope>NUCLEOTIDE SEQUENCE</scope>
    <source>
        <tissue evidence="1">Fresh leaf tissue</tissue>
    </source>
</reference>
<organism evidence="1 2">
    <name type="scientific">Zizania palustris</name>
    <name type="common">Northern wild rice</name>
    <dbReference type="NCBI Taxonomy" id="103762"/>
    <lineage>
        <taxon>Eukaryota</taxon>
        <taxon>Viridiplantae</taxon>
        <taxon>Streptophyta</taxon>
        <taxon>Embryophyta</taxon>
        <taxon>Tracheophyta</taxon>
        <taxon>Spermatophyta</taxon>
        <taxon>Magnoliopsida</taxon>
        <taxon>Liliopsida</taxon>
        <taxon>Poales</taxon>
        <taxon>Poaceae</taxon>
        <taxon>BOP clade</taxon>
        <taxon>Oryzoideae</taxon>
        <taxon>Oryzeae</taxon>
        <taxon>Zizaniinae</taxon>
        <taxon>Zizania</taxon>
    </lineage>
</organism>
<gene>
    <name evidence="1" type="ORF">GUJ93_ZPchr0004g38944</name>
</gene>
<protein>
    <submittedName>
        <fullName evidence="1">Uncharacterized protein</fullName>
    </submittedName>
</protein>
<sequence length="101" mass="11419">MAAPDAVGHGERSRVGVSSFFFLSAFFTGKKEKDIDKEERIKDELRAAIHTLDRVVGAKGEDKECVEKVSERILLHPTILPEFGTYGSCFACLRLFSNWRR</sequence>